<dbReference type="Proteomes" id="UP000184268">
    <property type="component" value="Unassembled WGS sequence"/>
</dbReference>
<gene>
    <name evidence="2" type="ORF">SAMN02745129_0894</name>
</gene>
<dbReference type="EMBL" id="FQXG01000001">
    <property type="protein sequence ID" value="SHG84498.1"/>
    <property type="molecule type" value="Genomic_DNA"/>
</dbReference>
<dbReference type="AlphaFoldDB" id="A0A1M5N4M5"/>
<evidence type="ECO:0000256" key="1">
    <source>
        <dbReference type="SAM" id="Phobius"/>
    </source>
</evidence>
<evidence type="ECO:0000313" key="3">
    <source>
        <dbReference type="Proteomes" id="UP000184268"/>
    </source>
</evidence>
<keyword evidence="1" id="KW-0472">Membrane</keyword>
<evidence type="ECO:0000313" key="2">
    <source>
        <dbReference type="EMBL" id="SHG84498.1"/>
    </source>
</evidence>
<accession>A0A1M5N4M5</accession>
<proteinExistence type="predicted"/>
<dbReference type="STRING" id="299255.SAMN02745129_0894"/>
<sequence>MYPETLCHMTGLNKPCNNHLIPDGAMPFVQLSHPLHPGAVEFAAQALAPNPHGMDQPSEDHTLLFWIGAITLVISLLSDAIGLFSLGVGATLVVVGLFMRERAAEWHAVEQSRTQAFTRRYGRFLEGT</sequence>
<keyword evidence="3" id="KW-1185">Reference proteome</keyword>
<keyword evidence="1" id="KW-0812">Transmembrane</keyword>
<dbReference type="RefSeq" id="WP_067654403.1">
    <property type="nucleotide sequence ID" value="NZ_FQXG01000001.1"/>
</dbReference>
<feature type="transmembrane region" description="Helical" evidence="1">
    <location>
        <begin position="64"/>
        <end position="97"/>
    </location>
</feature>
<organism evidence="2 3">
    <name type="scientific">Ferrimonas marina</name>
    <dbReference type="NCBI Taxonomy" id="299255"/>
    <lineage>
        <taxon>Bacteria</taxon>
        <taxon>Pseudomonadati</taxon>
        <taxon>Pseudomonadota</taxon>
        <taxon>Gammaproteobacteria</taxon>
        <taxon>Alteromonadales</taxon>
        <taxon>Ferrimonadaceae</taxon>
        <taxon>Ferrimonas</taxon>
    </lineage>
</organism>
<protein>
    <submittedName>
        <fullName evidence="2">Uncharacterized protein</fullName>
    </submittedName>
</protein>
<keyword evidence="1" id="KW-1133">Transmembrane helix</keyword>
<reference evidence="2 3" key="1">
    <citation type="submission" date="2016-11" db="EMBL/GenBank/DDBJ databases">
        <authorList>
            <person name="Jaros S."/>
            <person name="Januszkiewicz K."/>
            <person name="Wedrychowicz H."/>
        </authorList>
    </citation>
    <scope>NUCLEOTIDE SEQUENCE [LARGE SCALE GENOMIC DNA]</scope>
    <source>
        <strain evidence="2 3">DSM 16917</strain>
    </source>
</reference>
<name>A0A1M5N4M5_9GAMM</name>